<keyword evidence="8" id="KW-1185">Reference proteome</keyword>
<name>A0A073IP46_9BACT</name>
<dbReference type="Pfam" id="PF01799">
    <property type="entry name" value="Fer2_2"/>
    <property type="match status" value="1"/>
</dbReference>
<evidence type="ECO:0000256" key="5">
    <source>
        <dbReference type="ARBA" id="ARBA00023014"/>
    </source>
</evidence>
<proteinExistence type="predicted"/>
<evidence type="ECO:0000313" key="8">
    <source>
        <dbReference type="Proteomes" id="UP000027665"/>
    </source>
</evidence>
<dbReference type="Pfam" id="PF00111">
    <property type="entry name" value="Fer2"/>
    <property type="match status" value="1"/>
</dbReference>
<dbReference type="Proteomes" id="UP000027665">
    <property type="component" value="Unassembled WGS sequence"/>
</dbReference>
<dbReference type="FunFam" id="3.10.20.30:FF:000020">
    <property type="entry name" value="Xanthine dehydrogenase iron-sulfur subunit"/>
    <property type="match status" value="1"/>
</dbReference>
<dbReference type="InterPro" id="IPR036884">
    <property type="entry name" value="2Fe-2S-bd_dom_sf"/>
</dbReference>
<dbReference type="OrthoDB" id="4903at2"/>
<keyword evidence="1" id="KW-0001">2Fe-2S</keyword>
<keyword evidence="2" id="KW-0479">Metal-binding</keyword>
<evidence type="ECO:0000259" key="6">
    <source>
        <dbReference type="PROSITE" id="PS51085"/>
    </source>
</evidence>
<dbReference type="EMBL" id="JMKI01000035">
    <property type="protein sequence ID" value="KEJ92123.1"/>
    <property type="molecule type" value="Genomic_DNA"/>
</dbReference>
<dbReference type="CDD" id="cd00207">
    <property type="entry name" value="fer2"/>
    <property type="match status" value="1"/>
</dbReference>
<dbReference type="PROSITE" id="PS51085">
    <property type="entry name" value="2FE2S_FER_2"/>
    <property type="match status" value="1"/>
</dbReference>
<keyword evidence="5" id="KW-0411">Iron-sulfur</keyword>
<dbReference type="AlphaFoldDB" id="A0A073IP46"/>
<dbReference type="SUPFAM" id="SSF54292">
    <property type="entry name" value="2Fe-2S ferredoxin-like"/>
    <property type="match status" value="1"/>
</dbReference>
<dbReference type="InterPro" id="IPR036010">
    <property type="entry name" value="2Fe-2S_ferredoxin-like_sf"/>
</dbReference>
<dbReference type="InterPro" id="IPR012675">
    <property type="entry name" value="Beta-grasp_dom_sf"/>
</dbReference>
<dbReference type="InterPro" id="IPR006058">
    <property type="entry name" value="2Fe2S_fd_BS"/>
</dbReference>
<dbReference type="PROSITE" id="PS00197">
    <property type="entry name" value="2FE2S_FER_1"/>
    <property type="match status" value="1"/>
</dbReference>
<keyword evidence="3" id="KW-0560">Oxidoreductase</keyword>
<dbReference type="Gene3D" id="1.10.150.120">
    <property type="entry name" value="[2Fe-2S]-binding domain"/>
    <property type="match status" value="1"/>
</dbReference>
<dbReference type="FunFam" id="1.10.150.120:FF:000003">
    <property type="entry name" value="Carbon monoxide dehydrogenase, small subunit"/>
    <property type="match status" value="1"/>
</dbReference>
<evidence type="ECO:0000256" key="2">
    <source>
        <dbReference type="ARBA" id="ARBA00022723"/>
    </source>
</evidence>
<dbReference type="STRING" id="2754.EH55_05720"/>
<dbReference type="SUPFAM" id="SSF47741">
    <property type="entry name" value="CO dehydrogenase ISP C-domain like"/>
    <property type="match status" value="1"/>
</dbReference>
<evidence type="ECO:0000313" key="7">
    <source>
        <dbReference type="EMBL" id="KEJ92123.1"/>
    </source>
</evidence>
<protein>
    <recommendedName>
        <fullName evidence="6">2Fe-2S ferredoxin-type domain-containing protein</fullName>
    </recommendedName>
</protein>
<sequence length="158" mass="17216">MREKISFTLNGVFMETDVDPDMRLADFLRDELHLIGTKIGCKRGECGACTVIFNGKAVTSCLVPVMRADGAVIETIEGLAEGDKLHPIQEEFINHGAVQCGFCTPGMIMSAKALLDENPNPTPTEVREALGGNICRCTGYKKIQEAVLAAAERMRKGW</sequence>
<keyword evidence="4" id="KW-0408">Iron</keyword>
<accession>A0A073IP46</accession>
<dbReference type="InterPro" id="IPR002888">
    <property type="entry name" value="2Fe-2S-bd"/>
</dbReference>
<dbReference type="PANTHER" id="PTHR44379">
    <property type="entry name" value="OXIDOREDUCTASE WITH IRON-SULFUR SUBUNIT"/>
    <property type="match status" value="1"/>
</dbReference>
<evidence type="ECO:0000256" key="1">
    <source>
        <dbReference type="ARBA" id="ARBA00022714"/>
    </source>
</evidence>
<feature type="domain" description="2Fe-2S ferredoxin-type" evidence="6">
    <location>
        <begin position="3"/>
        <end position="79"/>
    </location>
</feature>
<dbReference type="GO" id="GO:0051537">
    <property type="term" value="F:2 iron, 2 sulfur cluster binding"/>
    <property type="evidence" value="ECO:0007669"/>
    <property type="project" value="UniProtKB-KW"/>
</dbReference>
<evidence type="ECO:0000256" key="3">
    <source>
        <dbReference type="ARBA" id="ARBA00023002"/>
    </source>
</evidence>
<dbReference type="GeneID" id="90983783"/>
<dbReference type="PATRIC" id="fig|2754.20.peg.2088"/>
<dbReference type="InterPro" id="IPR001041">
    <property type="entry name" value="2Fe-2S_ferredoxin-type"/>
</dbReference>
<dbReference type="RefSeq" id="WP_037976510.1">
    <property type="nucleotide sequence ID" value="NZ_CAMETI010000015.1"/>
</dbReference>
<dbReference type="eggNOG" id="COG2080">
    <property type="taxonomic scope" value="Bacteria"/>
</dbReference>
<dbReference type="PANTHER" id="PTHR44379:SF5">
    <property type="entry name" value="OXIDOREDUCTASE WITH IRON-SULFUR SUBUNIT"/>
    <property type="match status" value="1"/>
</dbReference>
<evidence type="ECO:0000256" key="4">
    <source>
        <dbReference type="ARBA" id="ARBA00023004"/>
    </source>
</evidence>
<dbReference type="GO" id="GO:0046872">
    <property type="term" value="F:metal ion binding"/>
    <property type="evidence" value="ECO:0007669"/>
    <property type="project" value="UniProtKB-KW"/>
</dbReference>
<dbReference type="InterPro" id="IPR051452">
    <property type="entry name" value="Diverse_Oxidoreductases"/>
</dbReference>
<comment type="caution">
    <text evidence="7">The sequence shown here is derived from an EMBL/GenBank/DDBJ whole genome shotgun (WGS) entry which is preliminary data.</text>
</comment>
<reference evidence="7 8" key="1">
    <citation type="submission" date="2014-04" db="EMBL/GenBank/DDBJ databases">
        <title>Draft Genome Sequence of Synergistes jonesii.</title>
        <authorList>
            <person name="Coil D.A."/>
            <person name="Eisen J.A."/>
            <person name="Holland-Moritz H.E."/>
        </authorList>
    </citation>
    <scope>NUCLEOTIDE SEQUENCE [LARGE SCALE GENOMIC DNA]</scope>
    <source>
        <strain evidence="7 8">78-1</strain>
    </source>
</reference>
<dbReference type="Gene3D" id="3.10.20.30">
    <property type="match status" value="1"/>
</dbReference>
<organism evidence="7 8">
    <name type="scientific">Synergistes jonesii</name>
    <dbReference type="NCBI Taxonomy" id="2754"/>
    <lineage>
        <taxon>Bacteria</taxon>
        <taxon>Thermotogati</taxon>
        <taxon>Synergistota</taxon>
        <taxon>Synergistia</taxon>
        <taxon>Synergistales</taxon>
        <taxon>Synergistaceae</taxon>
        <taxon>Synergistes</taxon>
    </lineage>
</organism>
<dbReference type="GO" id="GO:0016491">
    <property type="term" value="F:oxidoreductase activity"/>
    <property type="evidence" value="ECO:0007669"/>
    <property type="project" value="UniProtKB-KW"/>
</dbReference>
<gene>
    <name evidence="7" type="ORF">EH55_05720</name>
</gene>